<dbReference type="AlphaFoldDB" id="A0A6C0ERY3"/>
<evidence type="ECO:0008006" key="2">
    <source>
        <dbReference type="Google" id="ProtNLM"/>
    </source>
</evidence>
<name>A0A6C0ERY3_9ZZZZ</name>
<evidence type="ECO:0000313" key="1">
    <source>
        <dbReference type="EMBL" id="QHT31293.1"/>
    </source>
</evidence>
<reference evidence="1" key="1">
    <citation type="journal article" date="2020" name="Nature">
        <title>Giant virus diversity and host interactions through global metagenomics.</title>
        <authorList>
            <person name="Schulz F."/>
            <person name="Roux S."/>
            <person name="Paez-Espino D."/>
            <person name="Jungbluth S."/>
            <person name="Walsh D.A."/>
            <person name="Denef V.J."/>
            <person name="McMahon K.D."/>
            <person name="Konstantinidis K.T."/>
            <person name="Eloe-Fadrosh E.A."/>
            <person name="Kyrpides N.C."/>
            <person name="Woyke T."/>
        </authorList>
    </citation>
    <scope>NUCLEOTIDE SEQUENCE</scope>
    <source>
        <strain evidence="1">GVMAG-M-3300009155-2</strain>
    </source>
</reference>
<accession>A0A6C0ERY3</accession>
<protein>
    <recommendedName>
        <fullName evidence="2">T4 RNA ligase 1-like N-terminal domain-containing protein</fullName>
    </recommendedName>
</protein>
<proteinExistence type="predicted"/>
<organism evidence="1">
    <name type="scientific">viral metagenome</name>
    <dbReference type="NCBI Taxonomy" id="1070528"/>
    <lineage>
        <taxon>unclassified sequences</taxon>
        <taxon>metagenomes</taxon>
        <taxon>organismal metagenomes</taxon>
    </lineage>
</organism>
<sequence>MSLICANLSLIPGFTNLINGENLNESSILKLNKVDCRISTAIGSYKVIRYDKDILTYDMIPTYGLCRSVIVNSRNKVVCFAPPKSISSESFISKYPSKNAHIIAQEFVEGTMINVFWDSNIGLTGGWEITTRNTVGATSKFYKSENAKTFREMFLEASKVNNLYLEQLNPAYCYSFVLQHPDNRIVVPFKTPKLYLISMYSIVNEPDNINVYSLNMEEVQKFDWGATTIGFPKIYEWTTYAELIQTYASMNTSYDILGVVLYNSATGERAKIRNPVYEEVRGLRGNQPKLQYQYLFLRKEGKVSEFLKFYPENKKEFSKFRDQLHLFTNTLYANYVACYIKKEKPLKEFSDQYRTHMFTIHQKFISDLRDKKLFVTNTVVINYVNQLHPSLLMYCLNYHMRKRNVDTIRSEIYDI</sequence>
<dbReference type="EMBL" id="MN738917">
    <property type="protein sequence ID" value="QHT31293.1"/>
    <property type="molecule type" value="Genomic_DNA"/>
</dbReference>